<dbReference type="InterPro" id="IPR010982">
    <property type="entry name" value="Lambda_DNA-bd_dom_sf"/>
</dbReference>
<dbReference type="PROSITE" id="PS50943">
    <property type="entry name" value="HTH_CROC1"/>
    <property type="match status" value="1"/>
</dbReference>
<comment type="caution">
    <text evidence="2">The sequence shown here is derived from an EMBL/GenBank/DDBJ whole genome shotgun (WGS) entry which is preliminary data.</text>
</comment>
<dbReference type="Proteomes" id="UP000631300">
    <property type="component" value="Unassembled WGS sequence"/>
</dbReference>
<protein>
    <recommendedName>
        <fullName evidence="1">HTH cro/C1-type domain-containing protein</fullName>
    </recommendedName>
</protein>
<dbReference type="AlphaFoldDB" id="A0A918JL47"/>
<dbReference type="SUPFAM" id="SSF47413">
    <property type="entry name" value="lambda repressor-like DNA-binding domains"/>
    <property type="match status" value="1"/>
</dbReference>
<dbReference type="Gene3D" id="1.10.260.40">
    <property type="entry name" value="lambda repressor-like DNA-binding domains"/>
    <property type="match status" value="1"/>
</dbReference>
<dbReference type="EMBL" id="BMXP01000004">
    <property type="protein sequence ID" value="GGW87374.1"/>
    <property type="molecule type" value="Genomic_DNA"/>
</dbReference>
<evidence type="ECO:0000259" key="1">
    <source>
        <dbReference type="PROSITE" id="PS50943"/>
    </source>
</evidence>
<feature type="domain" description="HTH cro/C1-type" evidence="1">
    <location>
        <begin position="19"/>
        <end position="70"/>
    </location>
</feature>
<name>A0A918JL47_9ALTE</name>
<dbReference type="InterPro" id="IPR001387">
    <property type="entry name" value="Cro/C1-type_HTH"/>
</dbReference>
<accession>A0A918JL47</accession>
<gene>
    <name evidence="2" type="ORF">GCM10007391_21620</name>
</gene>
<keyword evidence="3" id="KW-1185">Reference proteome</keyword>
<reference evidence="2" key="1">
    <citation type="journal article" date="2014" name="Int. J. Syst. Evol. Microbiol.">
        <title>Complete genome sequence of Corynebacterium casei LMG S-19264T (=DSM 44701T), isolated from a smear-ripened cheese.</title>
        <authorList>
            <consortium name="US DOE Joint Genome Institute (JGI-PGF)"/>
            <person name="Walter F."/>
            <person name="Albersmeier A."/>
            <person name="Kalinowski J."/>
            <person name="Ruckert C."/>
        </authorList>
    </citation>
    <scope>NUCLEOTIDE SEQUENCE</scope>
    <source>
        <strain evidence="2">KCTC 22164</strain>
    </source>
</reference>
<organism evidence="2 3">
    <name type="scientific">Alteromonas halophila</name>
    <dbReference type="NCBI Taxonomy" id="516698"/>
    <lineage>
        <taxon>Bacteria</taxon>
        <taxon>Pseudomonadati</taxon>
        <taxon>Pseudomonadota</taxon>
        <taxon>Gammaproteobacteria</taxon>
        <taxon>Alteromonadales</taxon>
        <taxon>Alteromonadaceae</taxon>
        <taxon>Alteromonas/Salinimonas group</taxon>
        <taxon>Alteromonas</taxon>
    </lineage>
</organism>
<dbReference type="RefSeq" id="WP_189406329.1">
    <property type="nucleotide sequence ID" value="NZ_BMXP01000004.1"/>
</dbReference>
<sequence length="108" mass="12010">MKFNTAPVSAITQELGSRLKRARLNKNLTQQEVADKVGVARRTLVAAEQGNARLDTFVGIMQILGVADQLNLFLPEQDISPLQLAKLKGKQRQRASGHLSPDEDMEQW</sequence>
<dbReference type="Pfam" id="PF01381">
    <property type="entry name" value="HTH_3"/>
    <property type="match status" value="1"/>
</dbReference>
<dbReference type="SMART" id="SM00530">
    <property type="entry name" value="HTH_XRE"/>
    <property type="match status" value="1"/>
</dbReference>
<evidence type="ECO:0000313" key="2">
    <source>
        <dbReference type="EMBL" id="GGW87374.1"/>
    </source>
</evidence>
<proteinExistence type="predicted"/>
<dbReference type="GO" id="GO:0003677">
    <property type="term" value="F:DNA binding"/>
    <property type="evidence" value="ECO:0007669"/>
    <property type="project" value="InterPro"/>
</dbReference>
<dbReference type="CDD" id="cd00093">
    <property type="entry name" value="HTH_XRE"/>
    <property type="match status" value="1"/>
</dbReference>
<evidence type="ECO:0000313" key="3">
    <source>
        <dbReference type="Proteomes" id="UP000631300"/>
    </source>
</evidence>
<reference evidence="2" key="2">
    <citation type="submission" date="2020-09" db="EMBL/GenBank/DDBJ databases">
        <authorList>
            <person name="Sun Q."/>
            <person name="Kim S."/>
        </authorList>
    </citation>
    <scope>NUCLEOTIDE SEQUENCE</scope>
    <source>
        <strain evidence="2">KCTC 22164</strain>
    </source>
</reference>